<gene>
    <name evidence="3" type="ORF">ABT384_39245</name>
</gene>
<feature type="transmembrane region" description="Helical" evidence="2">
    <location>
        <begin position="36"/>
        <end position="58"/>
    </location>
</feature>
<evidence type="ECO:0000256" key="1">
    <source>
        <dbReference type="SAM" id="MobiDB-lite"/>
    </source>
</evidence>
<comment type="caution">
    <text evidence="3">The sequence shown here is derived from an EMBL/GenBank/DDBJ whole genome shotgun (WGS) entry which is preliminary data.</text>
</comment>
<dbReference type="EMBL" id="JBEPFB010000025">
    <property type="protein sequence ID" value="MER7378651.1"/>
    <property type="molecule type" value="Genomic_DNA"/>
</dbReference>
<keyword evidence="2" id="KW-1133">Transmembrane helix</keyword>
<keyword evidence="2" id="KW-0472">Membrane</keyword>
<dbReference type="RefSeq" id="WP_229912431.1">
    <property type="nucleotide sequence ID" value="NZ_BNBM01000024.1"/>
</dbReference>
<organism evidence="3 4">
    <name type="scientific">Streptomyces lanatus</name>
    <dbReference type="NCBI Taxonomy" id="66900"/>
    <lineage>
        <taxon>Bacteria</taxon>
        <taxon>Bacillati</taxon>
        <taxon>Actinomycetota</taxon>
        <taxon>Actinomycetes</taxon>
        <taxon>Kitasatosporales</taxon>
        <taxon>Streptomycetaceae</taxon>
        <taxon>Streptomyces</taxon>
    </lineage>
</organism>
<sequence length="279" mass="29408">MSEEQPMSEGETGTGSAPLSETPAVSEKRPRRRGRIAAVAGAVLVVGALVAGTGYTVVTVRDADRDAGAPVWKFPADKPADEKAPSADGLAGMLVPYDTGDWTKGPDIAEFGSDRELSEAEAAALQRESLRELPRSQRRELEKRMDRFRVKGVAMRSYFSGSGGGLNDGDGDGVYGVSIVLSRLDSTAAARDMANLQNGFLGAMEIFRKGPKVKGHKDAKCFLAPKAFSAELDSMSCLGYAGEVLVSVSADGVRPLDSKAVATLLSTQLDRIAEPGEAV</sequence>
<keyword evidence="4" id="KW-1185">Reference proteome</keyword>
<feature type="region of interest" description="Disordered" evidence="1">
    <location>
        <begin position="1"/>
        <end position="33"/>
    </location>
</feature>
<reference evidence="3 4" key="1">
    <citation type="submission" date="2024-06" db="EMBL/GenBank/DDBJ databases">
        <title>The Natural Products Discovery Center: Release of the First 8490 Sequenced Strains for Exploring Actinobacteria Biosynthetic Diversity.</title>
        <authorList>
            <person name="Kalkreuter E."/>
            <person name="Kautsar S.A."/>
            <person name="Yang D."/>
            <person name="Bader C.D."/>
            <person name="Teijaro C.N."/>
            <person name="Fluegel L."/>
            <person name="Davis C.M."/>
            <person name="Simpson J.R."/>
            <person name="Lauterbach L."/>
            <person name="Steele A.D."/>
            <person name="Gui C."/>
            <person name="Meng S."/>
            <person name="Li G."/>
            <person name="Viehrig K."/>
            <person name="Ye F."/>
            <person name="Su P."/>
            <person name="Kiefer A.F."/>
            <person name="Nichols A."/>
            <person name="Cepeda A.J."/>
            <person name="Yan W."/>
            <person name="Fan B."/>
            <person name="Jiang Y."/>
            <person name="Adhikari A."/>
            <person name="Zheng C.-J."/>
            <person name="Schuster L."/>
            <person name="Cowan T.M."/>
            <person name="Smanski M.J."/>
            <person name="Chevrette M.G."/>
            <person name="De Carvalho L.P.S."/>
            <person name="Shen B."/>
        </authorList>
    </citation>
    <scope>NUCLEOTIDE SEQUENCE [LARGE SCALE GENOMIC DNA]</scope>
    <source>
        <strain evidence="3 4">NPDC000155</strain>
    </source>
</reference>
<protein>
    <recommendedName>
        <fullName evidence="5">Secreted protein</fullName>
    </recommendedName>
</protein>
<evidence type="ECO:0000256" key="2">
    <source>
        <dbReference type="SAM" id="Phobius"/>
    </source>
</evidence>
<keyword evidence="2" id="KW-0812">Transmembrane</keyword>
<proteinExistence type="predicted"/>
<name>A0ABV1Y4D6_9ACTN</name>
<evidence type="ECO:0008006" key="5">
    <source>
        <dbReference type="Google" id="ProtNLM"/>
    </source>
</evidence>
<dbReference type="Proteomes" id="UP001486207">
    <property type="component" value="Unassembled WGS sequence"/>
</dbReference>
<evidence type="ECO:0000313" key="3">
    <source>
        <dbReference type="EMBL" id="MER7378651.1"/>
    </source>
</evidence>
<evidence type="ECO:0000313" key="4">
    <source>
        <dbReference type="Proteomes" id="UP001486207"/>
    </source>
</evidence>
<accession>A0ABV1Y4D6</accession>